<dbReference type="GO" id="GO:0004066">
    <property type="term" value="F:asparagine synthase (glutamine-hydrolyzing) activity"/>
    <property type="evidence" value="ECO:0007669"/>
    <property type="project" value="InterPro"/>
</dbReference>
<feature type="non-terminal residue" evidence="2">
    <location>
        <position position="1"/>
    </location>
</feature>
<dbReference type="InterPro" id="IPR001962">
    <property type="entry name" value="Asn_synthase"/>
</dbReference>
<sequence length="108" mass="12377">VETVIGLRKANRDDHLPLKQLLKDSIGDLLPDEILNRPKRGFSPPTSRWQQELRETYGDLLLDGHLVDNNILSGSTCRKMATVEMRDPILSTISRLTLTLEMWLRNIL</sequence>
<proteinExistence type="predicted"/>
<comment type="caution">
    <text evidence="2">The sequence shown here is derived from an EMBL/GenBank/DDBJ whole genome shotgun (WGS) entry which is preliminary data.</text>
</comment>
<protein>
    <submittedName>
        <fullName evidence="2">Asparagine synthetase B</fullName>
    </submittedName>
</protein>
<dbReference type="AlphaFoldDB" id="A0A7V2T1U1"/>
<dbReference type="InterPro" id="IPR014729">
    <property type="entry name" value="Rossmann-like_a/b/a_fold"/>
</dbReference>
<accession>A0A7V2T1U1</accession>
<dbReference type="Pfam" id="PF00733">
    <property type="entry name" value="Asn_synthase"/>
    <property type="match status" value="1"/>
</dbReference>
<dbReference type="SUPFAM" id="SSF52402">
    <property type="entry name" value="Adenine nucleotide alpha hydrolases-like"/>
    <property type="match status" value="1"/>
</dbReference>
<evidence type="ECO:0000259" key="1">
    <source>
        <dbReference type="Pfam" id="PF00733"/>
    </source>
</evidence>
<dbReference type="EMBL" id="DRMS01000467">
    <property type="protein sequence ID" value="HFC93586.1"/>
    <property type="molecule type" value="Genomic_DNA"/>
</dbReference>
<name>A0A7V2T1U1_LEUMU</name>
<reference evidence="2" key="1">
    <citation type="journal article" date="2020" name="mSystems">
        <title>Genome- and Community-Level Interaction Insights into Carbon Utilization and Element Cycling Functions of Hydrothermarchaeota in Hydrothermal Sediment.</title>
        <authorList>
            <person name="Zhou Z."/>
            <person name="Liu Y."/>
            <person name="Xu W."/>
            <person name="Pan J."/>
            <person name="Luo Z.H."/>
            <person name="Li M."/>
        </authorList>
    </citation>
    <scope>NUCLEOTIDE SEQUENCE [LARGE SCALE GENOMIC DNA]</scope>
    <source>
        <strain evidence="2">HyVt-493</strain>
    </source>
</reference>
<feature type="domain" description="Asparagine synthetase" evidence="1">
    <location>
        <begin position="2"/>
        <end position="105"/>
    </location>
</feature>
<evidence type="ECO:0000313" key="2">
    <source>
        <dbReference type="EMBL" id="HFC93586.1"/>
    </source>
</evidence>
<dbReference type="GO" id="GO:0006529">
    <property type="term" value="P:asparagine biosynthetic process"/>
    <property type="evidence" value="ECO:0007669"/>
    <property type="project" value="InterPro"/>
</dbReference>
<gene>
    <name evidence="2" type="ORF">ENJ51_12325</name>
</gene>
<organism evidence="2">
    <name type="scientific">Leucothrix mucor</name>
    <dbReference type="NCBI Taxonomy" id="45248"/>
    <lineage>
        <taxon>Bacteria</taxon>
        <taxon>Pseudomonadati</taxon>
        <taxon>Pseudomonadota</taxon>
        <taxon>Gammaproteobacteria</taxon>
        <taxon>Thiotrichales</taxon>
        <taxon>Thiotrichaceae</taxon>
        <taxon>Leucothrix</taxon>
    </lineage>
</organism>
<dbReference type="Gene3D" id="3.40.50.620">
    <property type="entry name" value="HUPs"/>
    <property type="match status" value="1"/>
</dbReference>
<dbReference type="Proteomes" id="UP000885750">
    <property type="component" value="Unassembled WGS sequence"/>
</dbReference>